<dbReference type="PANTHER" id="PTHR46847:SF1">
    <property type="entry name" value="D-ALLOSE-BINDING PERIPLASMIC PROTEIN-RELATED"/>
    <property type="match status" value="1"/>
</dbReference>
<dbReference type="PROSITE" id="PS51257">
    <property type="entry name" value="PROKAR_LIPOPROTEIN"/>
    <property type="match status" value="1"/>
</dbReference>
<comment type="similarity">
    <text evidence="2">Belongs to the bacterial solute-binding protein 2 family.</text>
</comment>
<keyword evidence="3 4" id="KW-0732">Signal</keyword>
<proteinExistence type="inferred from homology"/>
<name>A0ABT8FCM8_9ACTN</name>
<feature type="domain" description="Periplasmic binding protein" evidence="5">
    <location>
        <begin position="79"/>
        <end position="349"/>
    </location>
</feature>
<evidence type="ECO:0000256" key="4">
    <source>
        <dbReference type="SAM" id="SignalP"/>
    </source>
</evidence>
<feature type="signal peptide" evidence="4">
    <location>
        <begin position="1"/>
        <end position="25"/>
    </location>
</feature>
<dbReference type="SUPFAM" id="SSF53822">
    <property type="entry name" value="Periplasmic binding protein-like I"/>
    <property type="match status" value="1"/>
</dbReference>
<gene>
    <name evidence="6" type="ORF">QWY28_05300</name>
</gene>
<evidence type="ECO:0000259" key="5">
    <source>
        <dbReference type="Pfam" id="PF13407"/>
    </source>
</evidence>
<organism evidence="6 7">
    <name type="scientific">Nocardioides oceani</name>
    <dbReference type="NCBI Taxonomy" id="3058369"/>
    <lineage>
        <taxon>Bacteria</taxon>
        <taxon>Bacillati</taxon>
        <taxon>Actinomycetota</taxon>
        <taxon>Actinomycetes</taxon>
        <taxon>Propionibacteriales</taxon>
        <taxon>Nocardioidaceae</taxon>
        <taxon>Nocardioides</taxon>
    </lineage>
</organism>
<dbReference type="Gene3D" id="3.40.50.2300">
    <property type="match status" value="2"/>
</dbReference>
<dbReference type="InterPro" id="IPR025997">
    <property type="entry name" value="SBP_2_dom"/>
</dbReference>
<dbReference type="Pfam" id="PF13407">
    <property type="entry name" value="Peripla_BP_4"/>
    <property type="match status" value="1"/>
</dbReference>
<keyword evidence="7" id="KW-1185">Reference proteome</keyword>
<dbReference type="PANTHER" id="PTHR46847">
    <property type="entry name" value="D-ALLOSE-BINDING PERIPLASMIC PROTEIN-RELATED"/>
    <property type="match status" value="1"/>
</dbReference>
<dbReference type="InterPro" id="IPR028082">
    <property type="entry name" value="Peripla_BP_I"/>
</dbReference>
<dbReference type="RefSeq" id="WP_300951242.1">
    <property type="nucleotide sequence ID" value="NZ_JAUHJQ010000001.1"/>
</dbReference>
<sequence>MRTTINRSIRRAAGAVAALAMLLTAAGCSTEGGGEATAKSADDEVAQTAAAELEKLYGDGTFTEPSTTGPKAQPGYRVAMVSSGIQSPTGTSTANGARDAAKILGWDLSIYDGKYEPSEYQEGIRQAISQKVDAIWLYSIDCPLVRTALDEAKRAKIPVFSQEAADCSDVDPDAPSYYERSLQFPEGDFIAWGEGLGASQAVYLLAKLGADAEVIEVSNTELVITKAVHDGFQKKMAELCPDCEITNVPVRLADFGPALQEKISTALLRSPSANGLAVSYDDLMTAGGSAAVLASGRNESLVVVAGSGYEANADLVRENKGQDAGWTYDGRYEAWSAADMLNRYFAGEEPTASGVGISIFDREENLPSPGEAFKVGFDYESVFKEVWGAS</sequence>
<dbReference type="Proteomes" id="UP001168620">
    <property type="component" value="Unassembled WGS sequence"/>
</dbReference>
<evidence type="ECO:0000256" key="1">
    <source>
        <dbReference type="ARBA" id="ARBA00004196"/>
    </source>
</evidence>
<reference evidence="6" key="1">
    <citation type="submission" date="2023-06" db="EMBL/GenBank/DDBJ databases">
        <title>Draft genome sequence of Nocardioides sp. SOB77.</title>
        <authorList>
            <person name="Zhang G."/>
        </authorList>
    </citation>
    <scope>NUCLEOTIDE SEQUENCE</scope>
    <source>
        <strain evidence="6">SOB77</strain>
    </source>
</reference>
<dbReference type="EMBL" id="JAUHJQ010000001">
    <property type="protein sequence ID" value="MDN4172349.1"/>
    <property type="molecule type" value="Genomic_DNA"/>
</dbReference>
<protein>
    <submittedName>
        <fullName evidence="6">Sugar ABC transporter substrate-binding protein</fullName>
    </submittedName>
</protein>
<evidence type="ECO:0000313" key="7">
    <source>
        <dbReference type="Proteomes" id="UP001168620"/>
    </source>
</evidence>
<comment type="caution">
    <text evidence="6">The sequence shown here is derived from an EMBL/GenBank/DDBJ whole genome shotgun (WGS) entry which is preliminary data.</text>
</comment>
<evidence type="ECO:0000256" key="3">
    <source>
        <dbReference type="ARBA" id="ARBA00022729"/>
    </source>
</evidence>
<accession>A0ABT8FCM8</accession>
<feature type="chain" id="PRO_5047492668" evidence="4">
    <location>
        <begin position="26"/>
        <end position="390"/>
    </location>
</feature>
<evidence type="ECO:0000256" key="2">
    <source>
        <dbReference type="ARBA" id="ARBA00007639"/>
    </source>
</evidence>
<comment type="subcellular location">
    <subcellularLocation>
        <location evidence="1">Cell envelope</location>
    </subcellularLocation>
</comment>
<evidence type="ECO:0000313" key="6">
    <source>
        <dbReference type="EMBL" id="MDN4172349.1"/>
    </source>
</evidence>